<dbReference type="InterPro" id="IPR010611">
    <property type="entry name" value="3D_dom"/>
</dbReference>
<accession>A0A975U4H7</accession>
<comment type="catalytic activity">
    <reaction evidence="1">
        <text>Exolytic cleavage of the (1-&gt;4)-beta-glycosidic linkage between N-acetylmuramic acid (MurNAc) and N-acetylglucosamine (GlcNAc) residues in peptidoglycan, from either the reducing or the non-reducing ends of the peptidoglycan chains, with concomitant formation of a 1,6-anhydrobond in the MurNAc residue.</text>
        <dbReference type="EC" id="4.2.2.n1"/>
    </reaction>
</comment>
<dbReference type="GO" id="GO:0009253">
    <property type="term" value="P:peptidoglycan catabolic process"/>
    <property type="evidence" value="ECO:0007669"/>
    <property type="project" value="TreeGrafter"/>
</dbReference>
<dbReference type="AlphaFoldDB" id="A0A975U4H7"/>
<dbReference type="Pfam" id="PF06725">
    <property type="entry name" value="3D"/>
    <property type="match status" value="1"/>
</dbReference>
<evidence type="ECO:0000256" key="4">
    <source>
        <dbReference type="ARBA" id="ARBA00023316"/>
    </source>
</evidence>
<reference evidence="7" key="1">
    <citation type="submission" date="2021-06" db="EMBL/GenBank/DDBJ databases">
        <title>Elioraea tepida, sp. nov., a moderately thermophilic aerobic anoxygenic phototrophic bacterium isolated from an alkaline siliceous hot spring mat community in Yellowstone National Park, WY, USA.</title>
        <authorList>
            <person name="Saini M.K."/>
            <person name="Yoshida S."/>
            <person name="Sebastian A."/>
            <person name="Hirose S."/>
            <person name="Hara E."/>
            <person name="Tamaki H."/>
            <person name="Soulier N.T."/>
            <person name="Albert I."/>
            <person name="Hanada S."/>
            <person name="Bryant D.A."/>
            <person name="Tank M."/>
        </authorList>
    </citation>
    <scope>NUCLEOTIDE SEQUENCE</scope>
    <source>
        <strain evidence="7">MS-P2</strain>
    </source>
</reference>
<dbReference type="SMART" id="SM00925">
    <property type="entry name" value="MltA"/>
    <property type="match status" value="1"/>
</dbReference>
<dbReference type="CDD" id="cd14485">
    <property type="entry name" value="mltA_like_LT_A"/>
    <property type="match status" value="1"/>
</dbReference>
<evidence type="ECO:0000313" key="7">
    <source>
        <dbReference type="EMBL" id="QXM26252.1"/>
    </source>
</evidence>
<evidence type="ECO:0000259" key="6">
    <source>
        <dbReference type="SMART" id="SM00925"/>
    </source>
</evidence>
<protein>
    <recommendedName>
        <fullName evidence="2">peptidoglycan lytic exotransglycosylase</fullName>
        <ecNumber evidence="2">4.2.2.n1</ecNumber>
    </recommendedName>
    <alternativeName>
        <fullName evidence="5">Murein hydrolase A</fullName>
    </alternativeName>
</protein>
<dbReference type="GO" id="GO:0009254">
    <property type="term" value="P:peptidoglycan turnover"/>
    <property type="evidence" value="ECO:0007669"/>
    <property type="project" value="InterPro"/>
</dbReference>
<gene>
    <name evidence="7" type="ORF">KO353_07700</name>
</gene>
<keyword evidence="3" id="KW-0456">Lyase</keyword>
<dbReference type="InterPro" id="IPR026044">
    <property type="entry name" value="MltA"/>
</dbReference>
<dbReference type="PROSITE" id="PS51257">
    <property type="entry name" value="PROKAR_LIPOPROTEIN"/>
    <property type="match status" value="1"/>
</dbReference>
<dbReference type="EC" id="4.2.2.n1" evidence="2"/>
<organism evidence="7 8">
    <name type="scientific">Elioraea tepida</name>
    <dbReference type="NCBI Taxonomy" id="2843330"/>
    <lineage>
        <taxon>Bacteria</taxon>
        <taxon>Pseudomonadati</taxon>
        <taxon>Pseudomonadota</taxon>
        <taxon>Alphaproteobacteria</taxon>
        <taxon>Acetobacterales</taxon>
        <taxon>Elioraeaceae</taxon>
        <taxon>Elioraea</taxon>
    </lineage>
</organism>
<dbReference type="InterPro" id="IPR005300">
    <property type="entry name" value="MltA_B"/>
</dbReference>
<dbReference type="EMBL" id="CP076448">
    <property type="protein sequence ID" value="QXM26252.1"/>
    <property type="molecule type" value="Genomic_DNA"/>
</dbReference>
<dbReference type="PANTHER" id="PTHR30124">
    <property type="entry name" value="MEMBRANE-BOUND LYTIC MUREIN TRANSGLYCOSYLASE A"/>
    <property type="match status" value="1"/>
</dbReference>
<dbReference type="GO" id="GO:0004553">
    <property type="term" value="F:hydrolase activity, hydrolyzing O-glycosyl compounds"/>
    <property type="evidence" value="ECO:0007669"/>
    <property type="project" value="InterPro"/>
</dbReference>
<name>A0A975U4H7_9PROT</name>
<keyword evidence="4" id="KW-0961">Cell wall biogenesis/degradation</keyword>
<sequence length="412" mass="44104">MGRSAAPFRGAGRALRGAVVSAALLLAGCIAVPVPTPPAPPDKLGLVPWTFERLPGWAEERHAELLPAFAESCRRFAALPPDRPLGGAEPAQALAGRVADWLPLCAEAATLPPGDDAAVRAFLERRFRPWLAQNVGGAQPDPFGLFTGYYEPEVSGSRSRRPGSVPLHTRPPDLVLVDLGEFAEDLRGRRTAGRVEQGRLVPYATRAEIVRGALDGRRLELLWVDDPVDAFFLQVQGSGRVNLAEGGVARVGFAAQNGHPYVPIGRVLVERGVMRAEEVSMQAIRAWLAANPGEAAAVMDANPSYVFFREIRGLAPNEGPPGAFGVPLTPERSIAVDRSFIPLGIPVFIDVPHPLTGQPWRRALMAQDVGGAVRGPVRGDVFWGWGEAAGEAAGRMRGRGAWWLLLPATVGR</sequence>
<evidence type="ECO:0000313" key="8">
    <source>
        <dbReference type="Proteomes" id="UP000694001"/>
    </source>
</evidence>
<keyword evidence="8" id="KW-1185">Reference proteome</keyword>
<feature type="domain" description="Lytic transglycosylase MltA" evidence="6">
    <location>
        <begin position="153"/>
        <end position="309"/>
    </location>
</feature>
<dbReference type="GO" id="GO:0071555">
    <property type="term" value="P:cell wall organization"/>
    <property type="evidence" value="ECO:0007669"/>
    <property type="project" value="UniProtKB-KW"/>
</dbReference>
<proteinExistence type="predicted"/>
<dbReference type="PANTHER" id="PTHR30124:SF0">
    <property type="entry name" value="MEMBRANE-BOUND LYTIC MUREIN TRANSGLYCOSYLASE A"/>
    <property type="match status" value="1"/>
</dbReference>
<evidence type="ECO:0000256" key="1">
    <source>
        <dbReference type="ARBA" id="ARBA00001420"/>
    </source>
</evidence>
<evidence type="ECO:0000256" key="3">
    <source>
        <dbReference type="ARBA" id="ARBA00023239"/>
    </source>
</evidence>
<dbReference type="PIRSF" id="PIRSF019422">
    <property type="entry name" value="MltA"/>
    <property type="match status" value="1"/>
</dbReference>
<dbReference type="Proteomes" id="UP000694001">
    <property type="component" value="Chromosome"/>
</dbReference>
<dbReference type="CDD" id="cd14668">
    <property type="entry name" value="mlta_B"/>
    <property type="match status" value="1"/>
</dbReference>
<dbReference type="GO" id="GO:0008933">
    <property type="term" value="F:peptidoglycan lytic transglycosylase activity"/>
    <property type="evidence" value="ECO:0007669"/>
    <property type="project" value="TreeGrafter"/>
</dbReference>
<dbReference type="Pfam" id="PF03562">
    <property type="entry name" value="MltA"/>
    <property type="match status" value="1"/>
</dbReference>
<dbReference type="KEGG" id="elio:KO353_07700"/>
<evidence type="ECO:0000256" key="2">
    <source>
        <dbReference type="ARBA" id="ARBA00012587"/>
    </source>
</evidence>
<dbReference type="GO" id="GO:0019867">
    <property type="term" value="C:outer membrane"/>
    <property type="evidence" value="ECO:0007669"/>
    <property type="project" value="InterPro"/>
</dbReference>
<evidence type="ECO:0000256" key="5">
    <source>
        <dbReference type="ARBA" id="ARBA00030918"/>
    </source>
</evidence>